<keyword evidence="3" id="KW-0413">Isomerase</keyword>
<dbReference type="InterPro" id="IPR000821">
    <property type="entry name" value="Ala_racemase"/>
</dbReference>
<dbReference type="InterPro" id="IPR001608">
    <property type="entry name" value="Ala_racemase_N"/>
</dbReference>
<dbReference type="InterPro" id="IPR009006">
    <property type="entry name" value="Ala_racemase/Decarboxylase_C"/>
</dbReference>
<dbReference type="AlphaFoldDB" id="A0A381T6H5"/>
<dbReference type="InterPro" id="IPR029066">
    <property type="entry name" value="PLP-binding_barrel"/>
</dbReference>
<dbReference type="Pfam" id="PF01168">
    <property type="entry name" value="Ala_racemase_N"/>
    <property type="match status" value="1"/>
</dbReference>
<dbReference type="NCBIfam" id="TIGR00492">
    <property type="entry name" value="alr"/>
    <property type="match status" value="1"/>
</dbReference>
<reference evidence="5" key="1">
    <citation type="submission" date="2018-05" db="EMBL/GenBank/DDBJ databases">
        <authorList>
            <person name="Lanie J.A."/>
            <person name="Ng W.-L."/>
            <person name="Kazmierczak K.M."/>
            <person name="Andrzejewski T.M."/>
            <person name="Davidsen T.M."/>
            <person name="Wayne K.J."/>
            <person name="Tettelin H."/>
            <person name="Glass J.I."/>
            <person name="Rusch D."/>
            <person name="Podicherti R."/>
            <person name="Tsui H.-C.T."/>
            <person name="Winkler M.E."/>
        </authorList>
    </citation>
    <scope>NUCLEOTIDE SEQUENCE</scope>
</reference>
<dbReference type="Pfam" id="PF00842">
    <property type="entry name" value="Ala_racemase_C"/>
    <property type="match status" value="1"/>
</dbReference>
<dbReference type="Gene3D" id="2.40.37.10">
    <property type="entry name" value="Lyase, Ornithine Decarboxylase, Chain A, domain 1"/>
    <property type="match status" value="1"/>
</dbReference>
<organism evidence="5">
    <name type="scientific">marine metagenome</name>
    <dbReference type="NCBI Taxonomy" id="408172"/>
    <lineage>
        <taxon>unclassified sequences</taxon>
        <taxon>metagenomes</taxon>
        <taxon>ecological metagenomes</taxon>
    </lineage>
</organism>
<dbReference type="Gene3D" id="3.20.20.10">
    <property type="entry name" value="Alanine racemase"/>
    <property type="match status" value="1"/>
</dbReference>
<comment type="cofactor">
    <cofactor evidence="1">
        <name>pyridoxal 5'-phosphate</name>
        <dbReference type="ChEBI" id="CHEBI:597326"/>
    </cofactor>
</comment>
<dbReference type="GO" id="GO:0030632">
    <property type="term" value="P:D-alanine biosynthetic process"/>
    <property type="evidence" value="ECO:0007669"/>
    <property type="project" value="TreeGrafter"/>
</dbReference>
<dbReference type="SUPFAM" id="SSF50621">
    <property type="entry name" value="Alanine racemase C-terminal domain-like"/>
    <property type="match status" value="1"/>
</dbReference>
<accession>A0A381T6H5</accession>
<dbReference type="EMBL" id="UINC01004044">
    <property type="protein sequence ID" value="SVA11339.1"/>
    <property type="molecule type" value="Genomic_DNA"/>
</dbReference>
<feature type="non-terminal residue" evidence="5">
    <location>
        <position position="1"/>
    </location>
</feature>
<dbReference type="PANTHER" id="PTHR30511">
    <property type="entry name" value="ALANINE RACEMASE"/>
    <property type="match status" value="1"/>
</dbReference>
<keyword evidence="2" id="KW-0663">Pyridoxal phosphate</keyword>
<dbReference type="SUPFAM" id="SSF51419">
    <property type="entry name" value="PLP-binding barrel"/>
    <property type="match status" value="1"/>
</dbReference>
<evidence type="ECO:0000313" key="5">
    <source>
        <dbReference type="EMBL" id="SVA11339.1"/>
    </source>
</evidence>
<dbReference type="CDD" id="cd00430">
    <property type="entry name" value="PLPDE_III_AR"/>
    <property type="match status" value="1"/>
</dbReference>
<dbReference type="SMART" id="SM01005">
    <property type="entry name" value="Ala_racemase_C"/>
    <property type="match status" value="1"/>
</dbReference>
<evidence type="ECO:0000256" key="3">
    <source>
        <dbReference type="ARBA" id="ARBA00023235"/>
    </source>
</evidence>
<gene>
    <name evidence="5" type="ORF">METZ01_LOCUS64193</name>
</gene>
<dbReference type="PRINTS" id="PR00992">
    <property type="entry name" value="ALARACEMASE"/>
</dbReference>
<sequence>VKANGYGHGALEISKVLSKEPGIIFAVFAFEEAIELRDNGIDNEILIFSRIQPELISKASELNFTLNACTMADLKALSDFHVKTGTCPTFHLKFDTGMTRLGFDVSEAHTVFTFIVNNHLNPEGIYSHFSTADEGDLSYAEFQLGQFNAIVEKGKNTGINFKYVHCSNSGAILNLPNAYFNMIRVGMLLYGVLPSDEVSMDISVEPVMSFCGPIVNVRKVPAGTQVSYGGVFTTEKETNIAVVQAGFADGFPRAWYEKGFVGYKGQTYKIAGRVCMDQFMVDFGDVKPNEGEEVLFFGKKDGNEIAVETIAREINTTTYVLLTAIHGRTERIVINN</sequence>
<dbReference type="PANTHER" id="PTHR30511:SF0">
    <property type="entry name" value="ALANINE RACEMASE, CATABOLIC-RELATED"/>
    <property type="match status" value="1"/>
</dbReference>
<dbReference type="GO" id="GO:0008784">
    <property type="term" value="F:alanine racemase activity"/>
    <property type="evidence" value="ECO:0007669"/>
    <property type="project" value="InterPro"/>
</dbReference>
<proteinExistence type="inferred from homology"/>
<feature type="domain" description="Alanine racemase C-terminal" evidence="4">
    <location>
        <begin position="207"/>
        <end position="334"/>
    </location>
</feature>
<evidence type="ECO:0000256" key="1">
    <source>
        <dbReference type="ARBA" id="ARBA00001933"/>
    </source>
</evidence>
<name>A0A381T6H5_9ZZZZ</name>
<protein>
    <recommendedName>
        <fullName evidence="4">Alanine racemase C-terminal domain-containing protein</fullName>
    </recommendedName>
</protein>
<dbReference type="GO" id="GO:0030170">
    <property type="term" value="F:pyridoxal phosphate binding"/>
    <property type="evidence" value="ECO:0007669"/>
    <property type="project" value="TreeGrafter"/>
</dbReference>
<evidence type="ECO:0000259" key="4">
    <source>
        <dbReference type="SMART" id="SM01005"/>
    </source>
</evidence>
<dbReference type="InterPro" id="IPR011079">
    <property type="entry name" value="Ala_racemase_C"/>
</dbReference>
<dbReference type="FunFam" id="3.20.20.10:FF:000002">
    <property type="entry name" value="Alanine racemase"/>
    <property type="match status" value="1"/>
</dbReference>
<dbReference type="GO" id="GO:0005829">
    <property type="term" value="C:cytosol"/>
    <property type="evidence" value="ECO:0007669"/>
    <property type="project" value="TreeGrafter"/>
</dbReference>
<dbReference type="HAMAP" id="MF_01201">
    <property type="entry name" value="Ala_racemase"/>
    <property type="match status" value="1"/>
</dbReference>
<evidence type="ECO:0000256" key="2">
    <source>
        <dbReference type="ARBA" id="ARBA00022898"/>
    </source>
</evidence>